<dbReference type="RefSeq" id="WP_345215654.1">
    <property type="nucleotide sequence ID" value="NZ_BAABGN010000006.1"/>
</dbReference>
<feature type="domain" description="Core" evidence="2">
    <location>
        <begin position="2"/>
        <end position="88"/>
    </location>
</feature>
<gene>
    <name evidence="3" type="ORF">GCM10023169_15210</name>
</gene>
<dbReference type="InterPro" id="IPR035903">
    <property type="entry name" value="HesB-like_dom_sf"/>
</dbReference>
<proteinExistence type="predicted"/>
<name>A0ABP8L356_9MICO</name>
<sequence length="106" mass="11177">MLSLTDNAQAAVKGLTSEAGLPDSGGVRIALTDDQSQLEMSLVTEPEDNDEVIETEDAKVFVSPETSPILSQHTLDAGQTSDGIGFSLKPQEEEGTEESAEETPQA</sequence>
<dbReference type="Pfam" id="PF01521">
    <property type="entry name" value="Fe-S_biosyn"/>
    <property type="match status" value="1"/>
</dbReference>
<dbReference type="InterPro" id="IPR000361">
    <property type="entry name" value="ATAP_core_dom"/>
</dbReference>
<evidence type="ECO:0000313" key="3">
    <source>
        <dbReference type="EMBL" id="GAA4421810.1"/>
    </source>
</evidence>
<dbReference type="Proteomes" id="UP001500622">
    <property type="component" value="Unassembled WGS sequence"/>
</dbReference>
<feature type="compositionally biased region" description="Polar residues" evidence="1">
    <location>
        <begin position="70"/>
        <end position="82"/>
    </location>
</feature>
<evidence type="ECO:0000259" key="2">
    <source>
        <dbReference type="Pfam" id="PF01521"/>
    </source>
</evidence>
<organism evidence="3 4">
    <name type="scientific">Georgenia halophila</name>
    <dbReference type="NCBI Taxonomy" id="620889"/>
    <lineage>
        <taxon>Bacteria</taxon>
        <taxon>Bacillati</taxon>
        <taxon>Actinomycetota</taxon>
        <taxon>Actinomycetes</taxon>
        <taxon>Micrococcales</taxon>
        <taxon>Bogoriellaceae</taxon>
        <taxon>Georgenia</taxon>
    </lineage>
</organism>
<keyword evidence="4" id="KW-1185">Reference proteome</keyword>
<dbReference type="Gene3D" id="2.60.300.12">
    <property type="entry name" value="HesB-like domain"/>
    <property type="match status" value="1"/>
</dbReference>
<reference evidence="4" key="1">
    <citation type="journal article" date="2019" name="Int. J. Syst. Evol. Microbiol.">
        <title>The Global Catalogue of Microorganisms (GCM) 10K type strain sequencing project: providing services to taxonomists for standard genome sequencing and annotation.</title>
        <authorList>
            <consortium name="The Broad Institute Genomics Platform"/>
            <consortium name="The Broad Institute Genome Sequencing Center for Infectious Disease"/>
            <person name="Wu L."/>
            <person name="Ma J."/>
        </authorList>
    </citation>
    <scope>NUCLEOTIDE SEQUENCE [LARGE SCALE GENOMIC DNA]</scope>
    <source>
        <strain evidence="4">JCM 17810</strain>
    </source>
</reference>
<evidence type="ECO:0000313" key="4">
    <source>
        <dbReference type="Proteomes" id="UP001500622"/>
    </source>
</evidence>
<feature type="compositionally biased region" description="Acidic residues" evidence="1">
    <location>
        <begin position="93"/>
        <end position="106"/>
    </location>
</feature>
<dbReference type="SUPFAM" id="SSF89360">
    <property type="entry name" value="HesB-like domain"/>
    <property type="match status" value="1"/>
</dbReference>
<protein>
    <recommendedName>
        <fullName evidence="2">Core domain-containing protein</fullName>
    </recommendedName>
</protein>
<feature type="region of interest" description="Disordered" evidence="1">
    <location>
        <begin position="70"/>
        <end position="106"/>
    </location>
</feature>
<evidence type="ECO:0000256" key="1">
    <source>
        <dbReference type="SAM" id="MobiDB-lite"/>
    </source>
</evidence>
<accession>A0ABP8L356</accession>
<comment type="caution">
    <text evidence="3">The sequence shown here is derived from an EMBL/GenBank/DDBJ whole genome shotgun (WGS) entry which is preliminary data.</text>
</comment>
<dbReference type="EMBL" id="BAABGN010000006">
    <property type="protein sequence ID" value="GAA4421810.1"/>
    <property type="molecule type" value="Genomic_DNA"/>
</dbReference>